<reference evidence="8 9" key="1">
    <citation type="submission" date="2018-07" db="EMBL/GenBank/DDBJ databases">
        <title>Venubactetium sediminum gen. nov., sp. nov., isolated from a marine solar saltern.</title>
        <authorList>
            <person name="Wang S."/>
        </authorList>
    </citation>
    <scope>NUCLEOTIDE SEQUENCE [LARGE SCALE GENOMIC DNA]</scope>
    <source>
        <strain evidence="8 9">WD2A32</strain>
    </source>
</reference>
<dbReference type="InterPro" id="IPR029032">
    <property type="entry name" value="AhpD-like"/>
</dbReference>
<evidence type="ECO:0000256" key="1">
    <source>
        <dbReference type="ARBA" id="ARBA00022559"/>
    </source>
</evidence>
<keyword evidence="5 6" id="KW-0676">Redox-active center</keyword>
<dbReference type="GO" id="GO:0032843">
    <property type="term" value="F:hydroperoxide reductase activity"/>
    <property type="evidence" value="ECO:0007669"/>
    <property type="project" value="InterPro"/>
</dbReference>
<comment type="caution">
    <text evidence="8">The sequence shown here is derived from an EMBL/GenBank/DDBJ whole genome shotgun (WGS) entry which is preliminary data.</text>
</comment>
<keyword evidence="9" id="KW-1185">Reference proteome</keyword>
<accession>A0A369TB19</accession>
<dbReference type="EC" id="1.11.1.28" evidence="6"/>
<proteinExistence type="inferred from homology"/>
<dbReference type="Pfam" id="PF02627">
    <property type="entry name" value="CMD"/>
    <property type="match status" value="1"/>
</dbReference>
<dbReference type="SUPFAM" id="SSF69118">
    <property type="entry name" value="AhpD-like"/>
    <property type="match status" value="1"/>
</dbReference>
<dbReference type="NCBIfam" id="TIGR00777">
    <property type="entry name" value="ahpD"/>
    <property type="match status" value="1"/>
</dbReference>
<keyword evidence="3 6" id="KW-0560">Oxidoreductase</keyword>
<protein>
    <recommendedName>
        <fullName evidence="6">Alkyl hydroperoxide reductase AhpD</fullName>
        <ecNumber evidence="6">1.11.1.28</ecNumber>
    </recommendedName>
    <alternativeName>
        <fullName evidence="6">Alkylhydroperoxidase AhpD</fullName>
    </alternativeName>
</protein>
<organism evidence="8 9">
    <name type="scientific">Ferruginivarius sediminum</name>
    <dbReference type="NCBI Taxonomy" id="2661937"/>
    <lineage>
        <taxon>Bacteria</taxon>
        <taxon>Pseudomonadati</taxon>
        <taxon>Pseudomonadota</taxon>
        <taxon>Alphaproteobacteria</taxon>
        <taxon>Rhodospirillales</taxon>
        <taxon>Rhodospirillaceae</taxon>
        <taxon>Ferruginivarius</taxon>
    </lineage>
</organism>
<dbReference type="RefSeq" id="WP_114581619.1">
    <property type="nucleotide sequence ID" value="NZ_QPMH01000005.1"/>
</dbReference>
<evidence type="ECO:0000313" key="9">
    <source>
        <dbReference type="Proteomes" id="UP000253941"/>
    </source>
</evidence>
<keyword evidence="2 6" id="KW-0049">Antioxidant</keyword>
<feature type="domain" description="Carboxymuconolactone decarboxylase-like" evidence="7">
    <location>
        <begin position="95"/>
        <end position="171"/>
    </location>
</feature>
<comment type="function">
    <text evidence="6">Antioxidant protein with alkyl hydroperoxidase activity. Required for the reduction of the AhpC active site cysteine residues and for the regeneration of the AhpC enzyme activity.</text>
</comment>
<dbReference type="HAMAP" id="MF_01676">
    <property type="entry name" value="AhpD"/>
    <property type="match status" value="1"/>
</dbReference>
<dbReference type="GO" id="GO:0051920">
    <property type="term" value="F:peroxiredoxin activity"/>
    <property type="evidence" value="ECO:0007669"/>
    <property type="project" value="InterPro"/>
</dbReference>
<evidence type="ECO:0000259" key="7">
    <source>
        <dbReference type="Pfam" id="PF02627"/>
    </source>
</evidence>
<keyword evidence="1 6" id="KW-0575">Peroxidase</keyword>
<dbReference type="InterPro" id="IPR004674">
    <property type="entry name" value="AhpD"/>
</dbReference>
<dbReference type="EMBL" id="QPMH01000005">
    <property type="protein sequence ID" value="RDD62523.1"/>
    <property type="molecule type" value="Genomic_DNA"/>
</dbReference>
<sequence>MSIDNLKSALPGYAKDLKLNLGNVLRAPGLSEQQVWGAALASAIASRNPKVTTAIEAEARRKLSGNALNAAKTAAAVMAMNNVYYRFLSLTSNEEYAKMPANLRMNAIAQPGVDRLDFELYSLAVSVINACRKCVDSHEQQVLKGGASKEMVQATVRIASVVHAIAVTLEAEESLGEGETRAAA</sequence>
<evidence type="ECO:0000256" key="6">
    <source>
        <dbReference type="HAMAP-Rule" id="MF_01676"/>
    </source>
</evidence>
<evidence type="ECO:0000256" key="4">
    <source>
        <dbReference type="ARBA" id="ARBA00023157"/>
    </source>
</evidence>
<evidence type="ECO:0000313" key="8">
    <source>
        <dbReference type="EMBL" id="RDD62523.1"/>
    </source>
</evidence>
<name>A0A369TB19_9PROT</name>
<feature type="active site" description="Cysteine sulfenic acid (-SOH) intermediate" evidence="6">
    <location>
        <position position="134"/>
    </location>
</feature>
<evidence type="ECO:0000256" key="5">
    <source>
        <dbReference type="ARBA" id="ARBA00023284"/>
    </source>
</evidence>
<dbReference type="InterPro" id="IPR003779">
    <property type="entry name" value="CMD-like"/>
</dbReference>
<keyword evidence="4 6" id="KW-1015">Disulfide bond</keyword>
<dbReference type="InterPro" id="IPR004675">
    <property type="entry name" value="AhpD_core"/>
</dbReference>
<gene>
    <name evidence="6" type="primary">ahpD</name>
    <name evidence="8" type="ORF">DRB17_07715</name>
</gene>
<dbReference type="AlphaFoldDB" id="A0A369TB19"/>
<feature type="active site" description="Proton donor" evidence="6">
    <location>
        <position position="131"/>
    </location>
</feature>
<dbReference type="NCBIfam" id="TIGR00778">
    <property type="entry name" value="ahpD_dom"/>
    <property type="match status" value="1"/>
</dbReference>
<feature type="disulfide bond" description="Interchain (with AhpC); in linked form" evidence="6">
    <location>
        <position position="134"/>
    </location>
</feature>
<evidence type="ECO:0000256" key="2">
    <source>
        <dbReference type="ARBA" id="ARBA00022862"/>
    </source>
</evidence>
<dbReference type="GO" id="GO:0045454">
    <property type="term" value="P:cell redox homeostasis"/>
    <property type="evidence" value="ECO:0007669"/>
    <property type="project" value="TreeGrafter"/>
</dbReference>
<dbReference type="PANTHER" id="PTHR33930:SF7">
    <property type="entry name" value="ALKYL HYDROPEROXIDE REDUCTASE AHPD"/>
    <property type="match status" value="1"/>
</dbReference>
<comment type="catalytic activity">
    <reaction evidence="6">
        <text>N(6)-[(R)-dihydrolipoyl]-L-lysyl-[lipoyl-carrier protein] + a hydroperoxide = N(6)-[(R)-lipoyl]-L-lysyl-[lipoyl-carrier protein] + an alcohol + H2O</text>
        <dbReference type="Rhea" id="RHEA:62636"/>
        <dbReference type="Rhea" id="RHEA-COMP:10502"/>
        <dbReference type="Rhea" id="RHEA-COMP:16355"/>
        <dbReference type="ChEBI" id="CHEBI:15377"/>
        <dbReference type="ChEBI" id="CHEBI:30879"/>
        <dbReference type="ChEBI" id="CHEBI:35924"/>
        <dbReference type="ChEBI" id="CHEBI:83099"/>
        <dbReference type="ChEBI" id="CHEBI:83100"/>
        <dbReference type="EC" id="1.11.1.28"/>
    </reaction>
</comment>
<feature type="disulfide bond" evidence="6">
    <location>
        <begin position="131"/>
        <end position="134"/>
    </location>
</feature>
<evidence type="ECO:0000256" key="3">
    <source>
        <dbReference type="ARBA" id="ARBA00023002"/>
    </source>
</evidence>
<dbReference type="Proteomes" id="UP000253941">
    <property type="component" value="Unassembled WGS sequence"/>
</dbReference>
<dbReference type="GO" id="GO:0015036">
    <property type="term" value="F:disulfide oxidoreductase activity"/>
    <property type="evidence" value="ECO:0007669"/>
    <property type="project" value="TreeGrafter"/>
</dbReference>
<dbReference type="GO" id="GO:0006979">
    <property type="term" value="P:response to oxidative stress"/>
    <property type="evidence" value="ECO:0007669"/>
    <property type="project" value="InterPro"/>
</dbReference>
<dbReference type="PANTHER" id="PTHR33930">
    <property type="entry name" value="ALKYL HYDROPEROXIDE REDUCTASE AHPD"/>
    <property type="match status" value="1"/>
</dbReference>
<dbReference type="Gene3D" id="1.20.1290.10">
    <property type="entry name" value="AhpD-like"/>
    <property type="match status" value="1"/>
</dbReference>
<comment type="similarity">
    <text evidence="6">Belongs to the AhpD family.</text>
</comment>